<evidence type="ECO:0000313" key="2">
    <source>
        <dbReference type="Proteomes" id="UP000789342"/>
    </source>
</evidence>
<reference evidence="1" key="1">
    <citation type="submission" date="2021-06" db="EMBL/GenBank/DDBJ databases">
        <authorList>
            <person name="Kallberg Y."/>
            <person name="Tangrot J."/>
            <person name="Rosling A."/>
        </authorList>
    </citation>
    <scope>NUCLEOTIDE SEQUENCE</scope>
    <source>
        <strain evidence="1">CL551</strain>
    </source>
</reference>
<keyword evidence="2" id="KW-1185">Reference proteome</keyword>
<name>A0A9N9EPN4_9GLOM</name>
<comment type="caution">
    <text evidence="1">The sequence shown here is derived from an EMBL/GenBank/DDBJ whole genome shotgun (WGS) entry which is preliminary data.</text>
</comment>
<sequence>MNSEEEEISLTTYKAINKEVAERQSKIEKQIKHMRRMLSELLENSQAAV</sequence>
<dbReference type="EMBL" id="CAJVPV010014938">
    <property type="protein sequence ID" value="CAG8689027.1"/>
    <property type="molecule type" value="Genomic_DNA"/>
</dbReference>
<dbReference type="Proteomes" id="UP000789342">
    <property type="component" value="Unassembled WGS sequence"/>
</dbReference>
<organism evidence="1 2">
    <name type="scientific">Acaulospora morrowiae</name>
    <dbReference type="NCBI Taxonomy" id="94023"/>
    <lineage>
        <taxon>Eukaryota</taxon>
        <taxon>Fungi</taxon>
        <taxon>Fungi incertae sedis</taxon>
        <taxon>Mucoromycota</taxon>
        <taxon>Glomeromycotina</taxon>
        <taxon>Glomeromycetes</taxon>
        <taxon>Diversisporales</taxon>
        <taxon>Acaulosporaceae</taxon>
        <taxon>Acaulospora</taxon>
    </lineage>
</organism>
<dbReference type="AlphaFoldDB" id="A0A9N9EPN4"/>
<proteinExistence type="predicted"/>
<gene>
    <name evidence="1" type="ORF">AMORRO_LOCUS11561</name>
</gene>
<protein>
    <submittedName>
        <fullName evidence="1">14498_t:CDS:1</fullName>
    </submittedName>
</protein>
<feature type="non-terminal residue" evidence="1">
    <location>
        <position position="49"/>
    </location>
</feature>
<evidence type="ECO:0000313" key="1">
    <source>
        <dbReference type="EMBL" id="CAG8689027.1"/>
    </source>
</evidence>
<accession>A0A9N9EPN4</accession>